<evidence type="ECO:0000313" key="1">
    <source>
        <dbReference type="EMBL" id="PMD72242.1"/>
    </source>
</evidence>
<dbReference type="RefSeq" id="WP_102195585.1">
    <property type="nucleotide sequence ID" value="NZ_NIPR01000007.1"/>
</dbReference>
<dbReference type="AlphaFoldDB" id="A0A2N7AVP1"/>
<dbReference type="OrthoDB" id="2325003at2"/>
<gene>
    <name evidence="1" type="ORF">CBP76_03650</name>
</gene>
<dbReference type="EMBL" id="NIPR01000007">
    <property type="protein sequence ID" value="PMD72242.1"/>
    <property type="molecule type" value="Genomic_DNA"/>
</dbReference>
<proteinExistence type="predicted"/>
<sequence length="151" mass="17864">MIKRIITWLLILISLLPTTLISPTRVQANTENRYTKHYNELKKINQTISQKLYDKQMTSKTEKWAKSIKGIKYLQNNQIEVYVTSKFKKLKLNNRQDIIDQVQLFSLRTIDHFKEFDSSTYLDGLSTIIFCDGSYIGKSKFLNNKDFTWNQ</sequence>
<reference evidence="1 2" key="1">
    <citation type="submission" date="2017-05" db="EMBL/GenBank/DDBJ databases">
        <title>Lactobacillus nurukis nov., sp. nov., isolated from nuruk.</title>
        <authorList>
            <person name="Kim S.-J."/>
        </authorList>
    </citation>
    <scope>NUCLEOTIDE SEQUENCE [LARGE SCALE GENOMIC DNA]</scope>
    <source>
        <strain evidence="1 2">SYF10-1a</strain>
    </source>
</reference>
<comment type="caution">
    <text evidence="1">The sequence shown here is derived from an EMBL/GenBank/DDBJ whole genome shotgun (WGS) entry which is preliminary data.</text>
</comment>
<name>A0A2N7AVP1_9LACO</name>
<organism evidence="1 2">
    <name type="scientific">Companilactobacillus nuruki</name>
    <dbReference type="NCBI Taxonomy" id="1993540"/>
    <lineage>
        <taxon>Bacteria</taxon>
        <taxon>Bacillati</taxon>
        <taxon>Bacillota</taxon>
        <taxon>Bacilli</taxon>
        <taxon>Lactobacillales</taxon>
        <taxon>Lactobacillaceae</taxon>
        <taxon>Companilactobacillus</taxon>
    </lineage>
</organism>
<evidence type="ECO:0000313" key="2">
    <source>
        <dbReference type="Proteomes" id="UP000235649"/>
    </source>
</evidence>
<dbReference type="Proteomes" id="UP000235649">
    <property type="component" value="Unassembled WGS sequence"/>
</dbReference>
<keyword evidence="2" id="KW-1185">Reference proteome</keyword>
<accession>A0A2N7AVP1</accession>
<protein>
    <submittedName>
        <fullName evidence="1">Uncharacterized protein</fullName>
    </submittedName>
</protein>